<feature type="signal peptide" evidence="1">
    <location>
        <begin position="1"/>
        <end position="21"/>
    </location>
</feature>
<gene>
    <name evidence="2" type="ORF">DPV93_05880</name>
</gene>
<keyword evidence="1" id="KW-0732">Signal</keyword>
<reference evidence="2 3" key="1">
    <citation type="submission" date="2018-05" db="EMBL/GenBank/DDBJ databases">
        <title>Draft Genome Sequences for a Diverse set of 7 Haemophilus Species.</title>
        <authorList>
            <person name="Nichols M."/>
            <person name="Topaz N."/>
            <person name="Wang X."/>
            <person name="Wang X."/>
            <person name="Boxrud D."/>
        </authorList>
    </citation>
    <scope>NUCLEOTIDE SEQUENCE [LARGE SCALE GENOMIC DNA]</scope>
    <source>
        <strain evidence="2 3">C2002001239</strain>
    </source>
</reference>
<dbReference type="RefSeq" id="WP_111402924.1">
    <property type="nucleotide sequence ID" value="NZ_QEPN01000004.1"/>
</dbReference>
<organism evidence="2 3">
    <name type="scientific">Haemophilus sputorum</name>
    <dbReference type="NCBI Taxonomy" id="1078480"/>
    <lineage>
        <taxon>Bacteria</taxon>
        <taxon>Pseudomonadati</taxon>
        <taxon>Pseudomonadota</taxon>
        <taxon>Gammaproteobacteria</taxon>
        <taxon>Pasteurellales</taxon>
        <taxon>Pasteurellaceae</taxon>
        <taxon>Haemophilus</taxon>
    </lineage>
</organism>
<accession>A0A369YGK2</accession>
<dbReference type="AlphaFoldDB" id="A0A369YGK2"/>
<sequence length="278" mass="32573">MVFKKLLQAVGFSLCFATAYANNETTEIKPSVLKPVRMSKAELANICRQIRNDCKGEEHYLYQSDNGGYYYINDVPQFVMLNKTDSGYEVDTMWYFGDYKKNKNQEKSYSHSQEELSYVGLKIHPAFYPIHDDDSVIALKRTFYKPLSEGESVSEIVDFIDLKHYGEYEVVMENIPFYQYEKKRACFNAEDYKNSPHCYDEFSRILQIKFHRNEPAADNNAQSPSIYENNFKWELLYTDKIWPAHQAKSEQKVIHKPSLFVSPYQKAILEWPTEDGAQ</sequence>
<protein>
    <submittedName>
        <fullName evidence="2">Uncharacterized protein</fullName>
    </submittedName>
</protein>
<feature type="chain" id="PRO_5017002566" evidence="1">
    <location>
        <begin position="22"/>
        <end position="278"/>
    </location>
</feature>
<dbReference type="Proteomes" id="UP000253872">
    <property type="component" value="Unassembled WGS sequence"/>
</dbReference>
<dbReference type="EMBL" id="QEPN01000004">
    <property type="protein sequence ID" value="RDE71855.1"/>
    <property type="molecule type" value="Genomic_DNA"/>
</dbReference>
<evidence type="ECO:0000313" key="3">
    <source>
        <dbReference type="Proteomes" id="UP000253872"/>
    </source>
</evidence>
<name>A0A369YGK2_9PAST</name>
<proteinExistence type="predicted"/>
<dbReference type="STRING" id="1035839.GCA_000238795_00935"/>
<evidence type="ECO:0000256" key="1">
    <source>
        <dbReference type="SAM" id="SignalP"/>
    </source>
</evidence>
<evidence type="ECO:0000313" key="2">
    <source>
        <dbReference type="EMBL" id="RDE71855.1"/>
    </source>
</evidence>
<comment type="caution">
    <text evidence="2">The sequence shown here is derived from an EMBL/GenBank/DDBJ whole genome shotgun (WGS) entry which is preliminary data.</text>
</comment>